<keyword evidence="8" id="KW-1185">Reference proteome</keyword>
<evidence type="ECO:0008006" key="9">
    <source>
        <dbReference type="Google" id="ProtNLM"/>
    </source>
</evidence>
<feature type="region of interest" description="Disordered" evidence="5">
    <location>
        <begin position="99"/>
        <end position="126"/>
    </location>
</feature>
<dbReference type="GO" id="GO:0016020">
    <property type="term" value="C:membrane"/>
    <property type="evidence" value="ECO:0007669"/>
    <property type="project" value="UniProtKB-SubCell"/>
</dbReference>
<dbReference type="Proteomes" id="UP001175000">
    <property type="component" value="Unassembled WGS sequence"/>
</dbReference>
<organism evidence="7 8">
    <name type="scientific">Immersiella caudata</name>
    <dbReference type="NCBI Taxonomy" id="314043"/>
    <lineage>
        <taxon>Eukaryota</taxon>
        <taxon>Fungi</taxon>
        <taxon>Dikarya</taxon>
        <taxon>Ascomycota</taxon>
        <taxon>Pezizomycotina</taxon>
        <taxon>Sordariomycetes</taxon>
        <taxon>Sordariomycetidae</taxon>
        <taxon>Sordariales</taxon>
        <taxon>Lasiosphaeriaceae</taxon>
        <taxon>Immersiella</taxon>
    </lineage>
</organism>
<evidence type="ECO:0000256" key="3">
    <source>
        <dbReference type="ARBA" id="ARBA00022989"/>
    </source>
</evidence>
<dbReference type="Pfam" id="PF01544">
    <property type="entry name" value="CorA"/>
    <property type="match status" value="1"/>
</dbReference>
<evidence type="ECO:0000256" key="4">
    <source>
        <dbReference type="ARBA" id="ARBA00023136"/>
    </source>
</evidence>
<gene>
    <name evidence="7" type="ORF">B0T14DRAFT_430900</name>
</gene>
<evidence type="ECO:0000313" key="8">
    <source>
        <dbReference type="Proteomes" id="UP001175000"/>
    </source>
</evidence>
<feature type="transmembrane region" description="Helical" evidence="6">
    <location>
        <begin position="797"/>
        <end position="818"/>
    </location>
</feature>
<feature type="compositionally biased region" description="Basic and acidic residues" evidence="5">
    <location>
        <begin position="641"/>
        <end position="657"/>
    </location>
</feature>
<dbReference type="EMBL" id="JAULSU010000004">
    <property type="protein sequence ID" value="KAK0620985.1"/>
    <property type="molecule type" value="Genomic_DNA"/>
</dbReference>
<dbReference type="PANTHER" id="PTHR47685:SF1">
    <property type="entry name" value="MAGNESIUM TRANSPORT PROTEIN CORA"/>
    <property type="match status" value="1"/>
</dbReference>
<proteinExistence type="predicted"/>
<dbReference type="AlphaFoldDB" id="A0AA39WTE7"/>
<dbReference type="SUPFAM" id="SSF144083">
    <property type="entry name" value="Magnesium transport protein CorA, transmembrane region"/>
    <property type="match status" value="1"/>
</dbReference>
<evidence type="ECO:0000256" key="2">
    <source>
        <dbReference type="ARBA" id="ARBA00022692"/>
    </source>
</evidence>
<keyword evidence="2 6" id="KW-0812">Transmembrane</keyword>
<dbReference type="PANTHER" id="PTHR47685">
    <property type="entry name" value="MAGNESIUM TRANSPORT PROTEIN CORA"/>
    <property type="match status" value="1"/>
</dbReference>
<dbReference type="InterPro" id="IPR045863">
    <property type="entry name" value="CorA_TM1_TM2"/>
</dbReference>
<name>A0AA39WTE7_9PEZI</name>
<evidence type="ECO:0000256" key="5">
    <source>
        <dbReference type="SAM" id="MobiDB-lite"/>
    </source>
</evidence>
<feature type="transmembrane region" description="Helical" evidence="6">
    <location>
        <begin position="724"/>
        <end position="744"/>
    </location>
</feature>
<feature type="transmembrane region" description="Helical" evidence="6">
    <location>
        <begin position="764"/>
        <end position="785"/>
    </location>
</feature>
<protein>
    <recommendedName>
        <fullName evidence="9">Ankyrin repeat protein</fullName>
    </recommendedName>
</protein>
<comment type="caution">
    <text evidence="7">The sequence shown here is derived from an EMBL/GenBank/DDBJ whole genome shotgun (WGS) entry which is preliminary data.</text>
</comment>
<comment type="subcellular location">
    <subcellularLocation>
        <location evidence="1">Membrane</location>
        <topology evidence="1">Multi-pass membrane protein</topology>
    </subcellularLocation>
</comment>
<dbReference type="InterPro" id="IPR050829">
    <property type="entry name" value="CorA_MIT"/>
</dbReference>
<reference evidence="7" key="1">
    <citation type="submission" date="2023-06" db="EMBL/GenBank/DDBJ databases">
        <title>Genome-scale phylogeny and comparative genomics of the fungal order Sordariales.</title>
        <authorList>
            <consortium name="Lawrence Berkeley National Laboratory"/>
            <person name="Hensen N."/>
            <person name="Bonometti L."/>
            <person name="Westerberg I."/>
            <person name="Brannstrom I.O."/>
            <person name="Guillou S."/>
            <person name="Cros-Aarteil S."/>
            <person name="Calhoun S."/>
            <person name="Haridas S."/>
            <person name="Kuo A."/>
            <person name="Mondo S."/>
            <person name="Pangilinan J."/>
            <person name="Riley R."/>
            <person name="Labutti K."/>
            <person name="Andreopoulos B."/>
            <person name="Lipzen A."/>
            <person name="Chen C."/>
            <person name="Yanf M."/>
            <person name="Daum C."/>
            <person name="Ng V."/>
            <person name="Clum A."/>
            <person name="Steindorff A."/>
            <person name="Ohm R."/>
            <person name="Martin F."/>
            <person name="Silar P."/>
            <person name="Natvig D."/>
            <person name="Lalanne C."/>
            <person name="Gautier V."/>
            <person name="Ament-Velasquez S.L."/>
            <person name="Kruys A."/>
            <person name="Hutchinson M.I."/>
            <person name="Powell A.J."/>
            <person name="Barry K."/>
            <person name="Miller A.N."/>
            <person name="Grigoriev I.V."/>
            <person name="Debuchy R."/>
            <person name="Gladieux P."/>
            <person name="Thoren M.H."/>
            <person name="Johannesson H."/>
        </authorList>
    </citation>
    <scope>NUCLEOTIDE SEQUENCE</scope>
    <source>
        <strain evidence="7">CBS 606.72</strain>
    </source>
</reference>
<accession>A0AA39WTE7</accession>
<keyword evidence="3 6" id="KW-1133">Transmembrane helix</keyword>
<dbReference type="Gene3D" id="1.20.58.340">
    <property type="entry name" value="Magnesium transport protein CorA, transmembrane region"/>
    <property type="match status" value="1"/>
</dbReference>
<evidence type="ECO:0000256" key="1">
    <source>
        <dbReference type="ARBA" id="ARBA00004141"/>
    </source>
</evidence>
<dbReference type="GO" id="GO:0046873">
    <property type="term" value="F:metal ion transmembrane transporter activity"/>
    <property type="evidence" value="ECO:0007669"/>
    <property type="project" value="InterPro"/>
</dbReference>
<evidence type="ECO:0000256" key="6">
    <source>
        <dbReference type="SAM" id="Phobius"/>
    </source>
</evidence>
<dbReference type="InterPro" id="IPR002523">
    <property type="entry name" value="MgTranspt_CorA/ZnTranspt_ZntB"/>
</dbReference>
<feature type="region of interest" description="Disordered" evidence="5">
    <location>
        <begin position="636"/>
        <end position="657"/>
    </location>
</feature>
<evidence type="ECO:0000313" key="7">
    <source>
        <dbReference type="EMBL" id="KAK0620985.1"/>
    </source>
</evidence>
<sequence>MSRQQYPSTCLSDKPHDLRVSDVTTHFNGCLRVSKRRKFFESLPLESQSRIIRDSERIAELRLRLETSEFDSTAAARLRDFKLAMANWCATTGRPHVSHVPAPGYDSMPDSRRPSGLPSYSPSSHDVNEHIKAPVVYFKDGIPTDAPGLPNHFPTQHATMADLLSQDPSRNPILQPSSADTIRYFHLPANNMIWVEEVIARYYGETRPSSDDLYLKSHLRRSRTQTETLLRPEFWQGQQCFDAKSEVHARHMRPFCAPVSVSSCETPKNLVLFMPYLHWETDRGRVKSAEIIKEADRALPRTITEVVSQAQNQLHHTTTQDTTSPVLPTECVPQVYTPDRASRRAALGALLRSAASLADAMSAHVEEQLMIRYLHAEPPLHPRRTLDQSYYGALKSTRARDRDQVVYRGTMPAAHECDGTEVCPTCKEDIRKVPRLVMVDQLWLWVLDERTVISCFPRRFGKNRPDPSAIHKTLRQRFRQIRPGEISSAYDLTLLIVDECSRVFFDRARTDDRTPNLVELFAGAIRDLTYKQTAAFDQFLIYTHLASGDYKRDQGGGDSNSNQNTLLNINPEGNLLKEVKDIVDEIAIMMRIKEQQQAVMESLVKHIRRVMMPLAKTPKKKTMSQDSSAWDVLLGAESESETQHADETSARERESAKRTIGRADQLLVDLEERMGELRALSRIAQGTSSALKDILTLKQQQAGVIEAREAVKQAHLTLKQGQSIMIFTIVTIIFLPLSFCVGFFGMNNIEFNDGTLPIATELQIMFPVSAGIIIIALVLGFSHSVRSNSLVELIHSAASFAWNTALTWISVKTGMYMAGRDMSRRARRLKEKEGKITGGMKAEVMRKEKNMERMRAAGHLAVKTDEGRRMDGGSLAVASGRNTPMFSPYSAGPGSPFVGHANGRGQDKGMRVSEVDVELGERGRRIA</sequence>
<keyword evidence="4 6" id="KW-0472">Membrane</keyword>